<gene>
    <name evidence="1" type="ORF">MOHU_18260</name>
</gene>
<protein>
    <submittedName>
        <fullName evidence="1">Uncharacterized protein</fullName>
    </submittedName>
</protein>
<accession>A0A2T0ANX0</accession>
<keyword evidence="2" id="KW-1185">Reference proteome</keyword>
<dbReference type="Proteomes" id="UP000238415">
    <property type="component" value="Unassembled WGS sequence"/>
</dbReference>
<evidence type="ECO:0000313" key="2">
    <source>
        <dbReference type="Proteomes" id="UP000238415"/>
    </source>
</evidence>
<dbReference type="RefSeq" id="WP_433543135.1">
    <property type="nucleotide sequence ID" value="NZ_JAWVGS010000011.1"/>
</dbReference>
<dbReference type="AlphaFoldDB" id="A0A2T0ANX0"/>
<comment type="caution">
    <text evidence="1">The sequence shown here is derived from an EMBL/GenBank/DDBJ whole genome shotgun (WGS) entry which is preliminary data.</text>
</comment>
<dbReference type="EMBL" id="PVXM01000046">
    <property type="protein sequence ID" value="PRR70719.1"/>
    <property type="molecule type" value="Genomic_DNA"/>
</dbReference>
<organism evidence="1 2">
    <name type="scientific">Neomoorella humiferrea</name>
    <dbReference type="NCBI Taxonomy" id="676965"/>
    <lineage>
        <taxon>Bacteria</taxon>
        <taxon>Bacillati</taxon>
        <taxon>Bacillota</taxon>
        <taxon>Clostridia</taxon>
        <taxon>Neomoorellales</taxon>
        <taxon>Neomoorellaceae</taxon>
        <taxon>Neomoorella</taxon>
    </lineage>
</organism>
<reference evidence="1 2" key="1">
    <citation type="submission" date="2018-03" db="EMBL/GenBank/DDBJ databases">
        <title>Genome sequence of Moorella humiferrea DSM 23265.</title>
        <authorList>
            <person name="Poehlein A."/>
            <person name="Daniel R."/>
        </authorList>
    </citation>
    <scope>NUCLEOTIDE SEQUENCE [LARGE SCALE GENOMIC DNA]</scope>
    <source>
        <strain evidence="1 2">DSM 23265</strain>
    </source>
</reference>
<proteinExistence type="predicted"/>
<evidence type="ECO:0000313" key="1">
    <source>
        <dbReference type="EMBL" id="PRR70719.1"/>
    </source>
</evidence>
<name>A0A2T0ANX0_9FIRM</name>
<sequence length="69" mass="7996">MEEYRQFLAQPRSVKQLNAELEAKVQLLTDFKTNLSETQVELEGMVGVFTAFFLEAWKAPVYRKGEIVE</sequence>